<keyword evidence="8" id="KW-1185">Reference proteome</keyword>
<proteinExistence type="inferred from homology"/>
<evidence type="ECO:0000256" key="3">
    <source>
        <dbReference type="ARBA" id="ARBA00022679"/>
    </source>
</evidence>
<protein>
    <recommendedName>
        <fullName evidence="6">ABC1 atypical kinase-like domain-containing protein</fullName>
    </recommendedName>
</protein>
<evidence type="ECO:0000256" key="1">
    <source>
        <dbReference type="ARBA" id="ARBA00004749"/>
    </source>
</evidence>
<keyword evidence="4" id="KW-0547">Nucleotide-binding</keyword>
<dbReference type="eggNOG" id="KOG1234">
    <property type="taxonomic scope" value="Eukaryota"/>
</dbReference>
<dbReference type="InterPro" id="IPR051409">
    <property type="entry name" value="Atypical_kinase_ADCK"/>
</dbReference>
<dbReference type="PANTHER" id="PTHR43851:SF3">
    <property type="entry name" value="COENZYME Q8"/>
    <property type="match status" value="1"/>
</dbReference>
<dbReference type="GO" id="GO:0016740">
    <property type="term" value="F:transferase activity"/>
    <property type="evidence" value="ECO:0007669"/>
    <property type="project" value="UniProtKB-KW"/>
</dbReference>
<dbReference type="AlphaFoldDB" id="A7S9I4"/>
<dbReference type="STRING" id="45351.A7S9I4"/>
<dbReference type="Pfam" id="PF03109">
    <property type="entry name" value="ABC1"/>
    <property type="match status" value="1"/>
</dbReference>
<feature type="domain" description="ABC1 atypical kinase-like" evidence="6">
    <location>
        <begin position="104"/>
        <end position="343"/>
    </location>
</feature>
<sequence>QLSARSQERAVPTSRVGRLVNYGGLLASVTLGAISEITKGQLGLKQVDNLSKKTGSAFLTEANVQKIVNTLCRMRGAALKLGQMLSIQDNALIAPELLAIFERVRNSADFMPKWQLENVLKKEIGADWKSKLLEFDEKPFAAASIGQVHRGVLLDGREVAIKIQYPGVGDSIDSDINNLMTILNMASLLPKELYAENAVEVARRELAWEVDYVREAQSARKFKELLKDDPEIGIPEVIDELSSRQVITSELINGMPLDKIKDLSPETINKVCYKILHLCLREVFEYRFMQTDPNWSNFFYDPEADKIYLLDFGASREYSKSFVDHYIKIIRGAAIGDEQMVVDNSIALHFLTGYESKVMVKAHVDAVMILGEPFKQSKPFNFGTQDTTRRIMDLIPIMLRHRLTPPPEEVYSLHRKLSGSFLLCAKLGAVMECKTLFDEVWNKYEF</sequence>
<evidence type="ECO:0000313" key="7">
    <source>
        <dbReference type="EMBL" id="EDO39580.1"/>
    </source>
</evidence>
<dbReference type="GO" id="GO:0005524">
    <property type="term" value="F:ATP binding"/>
    <property type="evidence" value="ECO:0007669"/>
    <property type="project" value="UniProtKB-KW"/>
</dbReference>
<dbReference type="CDD" id="cd13970">
    <property type="entry name" value="ABC1_ADCK3"/>
    <property type="match status" value="1"/>
</dbReference>
<dbReference type="OMA" id="PEYYVPR"/>
<gene>
    <name evidence="7" type="ORF">NEMVEDRAFT_v1g110027</name>
</gene>
<organism evidence="7 8">
    <name type="scientific">Nematostella vectensis</name>
    <name type="common">Starlet sea anemone</name>
    <dbReference type="NCBI Taxonomy" id="45351"/>
    <lineage>
        <taxon>Eukaryota</taxon>
        <taxon>Metazoa</taxon>
        <taxon>Cnidaria</taxon>
        <taxon>Anthozoa</taxon>
        <taxon>Hexacorallia</taxon>
        <taxon>Actiniaria</taxon>
        <taxon>Edwardsiidae</taxon>
        <taxon>Nematostella</taxon>
    </lineage>
</organism>
<dbReference type="InterPro" id="IPR011009">
    <property type="entry name" value="Kinase-like_dom_sf"/>
</dbReference>
<dbReference type="EMBL" id="DS469604">
    <property type="protein sequence ID" value="EDO39580.1"/>
    <property type="molecule type" value="Genomic_DNA"/>
</dbReference>
<reference evidence="7 8" key="1">
    <citation type="journal article" date="2007" name="Science">
        <title>Sea anemone genome reveals ancestral eumetazoan gene repertoire and genomic organization.</title>
        <authorList>
            <person name="Putnam N.H."/>
            <person name="Srivastava M."/>
            <person name="Hellsten U."/>
            <person name="Dirks B."/>
            <person name="Chapman J."/>
            <person name="Salamov A."/>
            <person name="Terry A."/>
            <person name="Shapiro H."/>
            <person name="Lindquist E."/>
            <person name="Kapitonov V.V."/>
            <person name="Jurka J."/>
            <person name="Genikhovich G."/>
            <person name="Grigoriev I.V."/>
            <person name="Lucas S.M."/>
            <person name="Steele R.E."/>
            <person name="Finnerty J.R."/>
            <person name="Technau U."/>
            <person name="Martindale M.Q."/>
            <person name="Rokhsar D.S."/>
        </authorList>
    </citation>
    <scope>NUCLEOTIDE SEQUENCE [LARGE SCALE GENOMIC DNA]</scope>
    <source>
        <strain evidence="8">CH2 X CH6</strain>
    </source>
</reference>
<feature type="non-terminal residue" evidence="7">
    <location>
        <position position="1"/>
    </location>
</feature>
<dbReference type="InParanoid" id="A7S9I4"/>
<accession>A7S9I4</accession>
<dbReference type="KEGG" id="nve:5511222"/>
<keyword evidence="5" id="KW-0067">ATP-binding</keyword>
<comment type="pathway">
    <text evidence="1">Cofactor biosynthesis; ubiquinone biosynthesis.</text>
</comment>
<dbReference type="SUPFAM" id="SSF56112">
    <property type="entry name" value="Protein kinase-like (PK-like)"/>
    <property type="match status" value="1"/>
</dbReference>
<dbReference type="HOGENOM" id="CLU_006533_9_0_1"/>
<dbReference type="PhylomeDB" id="A7S9I4"/>
<dbReference type="PANTHER" id="PTHR43851">
    <property type="match status" value="1"/>
</dbReference>
<dbReference type="FunCoup" id="A7S9I4">
    <property type="interactions" value="338"/>
</dbReference>
<evidence type="ECO:0000259" key="6">
    <source>
        <dbReference type="Pfam" id="PF03109"/>
    </source>
</evidence>
<dbReference type="Gene3D" id="1.10.510.10">
    <property type="entry name" value="Transferase(Phosphotransferase) domain 1"/>
    <property type="match status" value="1"/>
</dbReference>
<dbReference type="InterPro" id="IPR004147">
    <property type="entry name" value="ABC1_dom"/>
</dbReference>
<dbReference type="InterPro" id="IPR034646">
    <property type="entry name" value="ADCK3_dom"/>
</dbReference>
<evidence type="ECO:0000313" key="8">
    <source>
        <dbReference type="Proteomes" id="UP000001593"/>
    </source>
</evidence>
<evidence type="ECO:0000256" key="2">
    <source>
        <dbReference type="ARBA" id="ARBA00009670"/>
    </source>
</evidence>
<evidence type="ECO:0000256" key="5">
    <source>
        <dbReference type="ARBA" id="ARBA00022840"/>
    </source>
</evidence>
<dbReference type="Proteomes" id="UP000001593">
    <property type="component" value="Unassembled WGS sequence"/>
</dbReference>
<dbReference type="GO" id="GO:0006744">
    <property type="term" value="P:ubiquinone biosynthetic process"/>
    <property type="evidence" value="ECO:0000318"/>
    <property type="project" value="GO_Central"/>
</dbReference>
<comment type="similarity">
    <text evidence="2">Belongs to the protein kinase superfamily. ADCK protein kinase family.</text>
</comment>
<keyword evidence="3" id="KW-0808">Transferase</keyword>
<evidence type="ECO:0000256" key="4">
    <source>
        <dbReference type="ARBA" id="ARBA00022741"/>
    </source>
</evidence>
<name>A7S9I4_NEMVE</name>